<accession>A0A368VP54</accession>
<dbReference type="SUPFAM" id="SSF88946">
    <property type="entry name" value="Sigma2 domain of RNA polymerase sigma factors"/>
    <property type="match status" value="1"/>
</dbReference>
<gene>
    <name evidence="7" type="ORF">DFP97_12826</name>
</gene>
<dbReference type="Gene3D" id="1.10.10.10">
    <property type="entry name" value="Winged helix-like DNA-binding domain superfamily/Winged helix DNA-binding domain"/>
    <property type="match status" value="1"/>
</dbReference>
<proteinExistence type="inferred from homology"/>
<keyword evidence="2" id="KW-0805">Transcription regulation</keyword>
<evidence type="ECO:0000259" key="6">
    <source>
        <dbReference type="Pfam" id="PF08281"/>
    </source>
</evidence>
<keyword evidence="8" id="KW-1185">Reference proteome</keyword>
<keyword evidence="3" id="KW-0731">Sigma factor</keyword>
<dbReference type="InterPro" id="IPR007627">
    <property type="entry name" value="RNA_pol_sigma70_r2"/>
</dbReference>
<dbReference type="CDD" id="cd06171">
    <property type="entry name" value="Sigma70_r4"/>
    <property type="match status" value="1"/>
</dbReference>
<dbReference type="InterPro" id="IPR036388">
    <property type="entry name" value="WH-like_DNA-bd_sf"/>
</dbReference>
<dbReference type="PANTHER" id="PTHR43133">
    <property type="entry name" value="RNA POLYMERASE ECF-TYPE SIGMA FACTO"/>
    <property type="match status" value="1"/>
</dbReference>
<evidence type="ECO:0000313" key="8">
    <source>
        <dbReference type="Proteomes" id="UP000252415"/>
    </source>
</evidence>
<protein>
    <submittedName>
        <fullName evidence="7">RNA polymerase sigma-70 factor (ECF subfamily)</fullName>
    </submittedName>
</protein>
<evidence type="ECO:0000256" key="4">
    <source>
        <dbReference type="ARBA" id="ARBA00023163"/>
    </source>
</evidence>
<dbReference type="RefSeq" id="WP_425453567.1">
    <property type="nucleotide sequence ID" value="NZ_QPJD01000028.1"/>
</dbReference>
<dbReference type="SUPFAM" id="SSF88659">
    <property type="entry name" value="Sigma3 and sigma4 domains of RNA polymerase sigma factors"/>
    <property type="match status" value="1"/>
</dbReference>
<evidence type="ECO:0000256" key="3">
    <source>
        <dbReference type="ARBA" id="ARBA00023082"/>
    </source>
</evidence>
<dbReference type="InterPro" id="IPR014284">
    <property type="entry name" value="RNA_pol_sigma-70_dom"/>
</dbReference>
<dbReference type="NCBIfam" id="TIGR02937">
    <property type="entry name" value="sigma70-ECF"/>
    <property type="match status" value="1"/>
</dbReference>
<evidence type="ECO:0000313" key="7">
    <source>
        <dbReference type="EMBL" id="RCW40904.1"/>
    </source>
</evidence>
<evidence type="ECO:0000256" key="1">
    <source>
        <dbReference type="ARBA" id="ARBA00010641"/>
    </source>
</evidence>
<dbReference type="Pfam" id="PF04542">
    <property type="entry name" value="Sigma70_r2"/>
    <property type="match status" value="1"/>
</dbReference>
<dbReference type="Pfam" id="PF08281">
    <property type="entry name" value="Sigma70_r4_2"/>
    <property type="match status" value="1"/>
</dbReference>
<name>A0A368VP54_9BACL</name>
<comment type="caution">
    <text evidence="7">The sequence shown here is derived from an EMBL/GenBank/DDBJ whole genome shotgun (WGS) entry which is preliminary data.</text>
</comment>
<feature type="domain" description="RNA polymerase sigma factor 70 region 4 type 2" evidence="6">
    <location>
        <begin position="109"/>
        <end position="160"/>
    </location>
</feature>
<organism evidence="7 8">
    <name type="scientific">Paenibacillus prosopidis</name>
    <dbReference type="NCBI Taxonomy" id="630520"/>
    <lineage>
        <taxon>Bacteria</taxon>
        <taxon>Bacillati</taxon>
        <taxon>Bacillota</taxon>
        <taxon>Bacilli</taxon>
        <taxon>Bacillales</taxon>
        <taxon>Paenibacillaceae</taxon>
        <taxon>Paenibacillus</taxon>
    </lineage>
</organism>
<dbReference type="AlphaFoldDB" id="A0A368VP54"/>
<feature type="domain" description="RNA polymerase sigma-70 region 2" evidence="5">
    <location>
        <begin position="28"/>
        <end position="87"/>
    </location>
</feature>
<dbReference type="InterPro" id="IPR013325">
    <property type="entry name" value="RNA_pol_sigma_r2"/>
</dbReference>
<evidence type="ECO:0000256" key="2">
    <source>
        <dbReference type="ARBA" id="ARBA00023015"/>
    </source>
</evidence>
<reference evidence="7 8" key="1">
    <citation type="submission" date="2018-07" db="EMBL/GenBank/DDBJ databases">
        <title>Genomic Encyclopedia of Type Strains, Phase III (KMG-III): the genomes of soil and plant-associated and newly described type strains.</title>
        <authorList>
            <person name="Whitman W."/>
        </authorList>
    </citation>
    <scope>NUCLEOTIDE SEQUENCE [LARGE SCALE GENOMIC DNA]</scope>
    <source>
        <strain evidence="7 8">CECT 7506</strain>
    </source>
</reference>
<dbReference type="GO" id="GO:0006352">
    <property type="term" value="P:DNA-templated transcription initiation"/>
    <property type="evidence" value="ECO:0007669"/>
    <property type="project" value="InterPro"/>
</dbReference>
<keyword evidence="4" id="KW-0804">Transcription</keyword>
<dbReference type="InterPro" id="IPR013324">
    <property type="entry name" value="RNA_pol_sigma_r3/r4-like"/>
</dbReference>
<dbReference type="Gene3D" id="1.10.1740.10">
    <property type="match status" value="1"/>
</dbReference>
<dbReference type="EMBL" id="QPJD01000028">
    <property type="protein sequence ID" value="RCW40904.1"/>
    <property type="molecule type" value="Genomic_DNA"/>
</dbReference>
<sequence>MQMEQDVRLARQGDREAFARLIKNMELNLYGVARSIVKRDEDCADAIQEAILKAYIGLHALKEPTYFKTWMFRILINECNKILKRQKANMLVEELPTVSSSVSEYETVDLKEAVDRLDETLRTVIILYYFEDMSLKQISEILETSEGAVKTRLHRARQTLARWLENSTERKIGYEPC</sequence>
<dbReference type="PANTHER" id="PTHR43133:SF51">
    <property type="entry name" value="RNA POLYMERASE SIGMA FACTOR"/>
    <property type="match status" value="1"/>
</dbReference>
<dbReference type="InterPro" id="IPR039425">
    <property type="entry name" value="RNA_pol_sigma-70-like"/>
</dbReference>
<dbReference type="GO" id="GO:0016987">
    <property type="term" value="F:sigma factor activity"/>
    <property type="evidence" value="ECO:0007669"/>
    <property type="project" value="UniProtKB-KW"/>
</dbReference>
<dbReference type="Proteomes" id="UP000252415">
    <property type="component" value="Unassembled WGS sequence"/>
</dbReference>
<dbReference type="GO" id="GO:0003677">
    <property type="term" value="F:DNA binding"/>
    <property type="evidence" value="ECO:0007669"/>
    <property type="project" value="InterPro"/>
</dbReference>
<evidence type="ECO:0000259" key="5">
    <source>
        <dbReference type="Pfam" id="PF04542"/>
    </source>
</evidence>
<comment type="similarity">
    <text evidence="1">Belongs to the sigma-70 factor family. ECF subfamily.</text>
</comment>
<dbReference type="InterPro" id="IPR013249">
    <property type="entry name" value="RNA_pol_sigma70_r4_t2"/>
</dbReference>